<organism evidence="1 2">
    <name type="scientific">Russula earlei</name>
    <dbReference type="NCBI Taxonomy" id="71964"/>
    <lineage>
        <taxon>Eukaryota</taxon>
        <taxon>Fungi</taxon>
        <taxon>Dikarya</taxon>
        <taxon>Basidiomycota</taxon>
        <taxon>Agaricomycotina</taxon>
        <taxon>Agaricomycetes</taxon>
        <taxon>Russulales</taxon>
        <taxon>Russulaceae</taxon>
        <taxon>Russula</taxon>
    </lineage>
</organism>
<dbReference type="EMBL" id="JAGFNK010000310">
    <property type="protein sequence ID" value="KAI9453279.1"/>
    <property type="molecule type" value="Genomic_DNA"/>
</dbReference>
<evidence type="ECO:0000313" key="1">
    <source>
        <dbReference type="EMBL" id="KAI9453279.1"/>
    </source>
</evidence>
<keyword evidence="2" id="KW-1185">Reference proteome</keyword>
<name>A0ACC0TY03_9AGAM</name>
<evidence type="ECO:0000313" key="2">
    <source>
        <dbReference type="Proteomes" id="UP001207468"/>
    </source>
</evidence>
<sequence>MNAHHLQTHASQVVRSPTRRSTLDTLPSAPASPVPAAFGTGSNPAPPGAPWAPPGLSLSFAFLPRLIFFLPWCVAVGAAIALYPRALSPLVRMYTGPPRTPLHRLAHHAHTAHAHLGIFLGAVCLVGAALPLWSLRVALVGAVAARTVIVWRGFGARVAERRGKGAVEEVEEWHEDARCVWRVLRGEEEREILRACGDEGMVKEE</sequence>
<dbReference type="Proteomes" id="UP001207468">
    <property type="component" value="Unassembled WGS sequence"/>
</dbReference>
<accession>A0ACC0TY03</accession>
<reference evidence="1" key="1">
    <citation type="submission" date="2021-03" db="EMBL/GenBank/DDBJ databases">
        <title>Evolutionary priming and transition to the ectomycorrhizal habit in an iconic lineage of mushroom-forming fungi: is preadaptation a requirement?</title>
        <authorList>
            <consortium name="DOE Joint Genome Institute"/>
            <person name="Looney B.P."/>
            <person name="Miyauchi S."/>
            <person name="Morin E."/>
            <person name="Drula E."/>
            <person name="Courty P.E."/>
            <person name="Chicoki N."/>
            <person name="Fauchery L."/>
            <person name="Kohler A."/>
            <person name="Kuo A."/>
            <person name="LaButti K."/>
            <person name="Pangilinan J."/>
            <person name="Lipzen A."/>
            <person name="Riley R."/>
            <person name="Andreopoulos W."/>
            <person name="He G."/>
            <person name="Johnson J."/>
            <person name="Barry K.W."/>
            <person name="Grigoriev I.V."/>
            <person name="Nagy L."/>
            <person name="Hibbett D."/>
            <person name="Henrissat B."/>
            <person name="Matheny P.B."/>
            <person name="Labbe J."/>
            <person name="Martin A.F."/>
        </authorList>
    </citation>
    <scope>NUCLEOTIDE SEQUENCE</scope>
    <source>
        <strain evidence="1">BPL698</strain>
    </source>
</reference>
<comment type="caution">
    <text evidence="1">The sequence shown here is derived from an EMBL/GenBank/DDBJ whole genome shotgun (WGS) entry which is preliminary data.</text>
</comment>
<protein>
    <submittedName>
        <fullName evidence="1">Uncharacterized protein</fullName>
    </submittedName>
</protein>
<proteinExistence type="predicted"/>
<gene>
    <name evidence="1" type="ORF">F5148DRAFT_1233654</name>
</gene>